<keyword evidence="2" id="KW-0067">ATP-binding</keyword>
<protein>
    <submittedName>
        <fullName evidence="3">Uncharacterized protein</fullName>
    </submittedName>
</protein>
<evidence type="ECO:0000313" key="3">
    <source>
        <dbReference type="EMBL" id="MBT9146130.1"/>
    </source>
</evidence>
<dbReference type="EMBL" id="QLTW01000332">
    <property type="protein sequence ID" value="MBT9146130.1"/>
    <property type="molecule type" value="Genomic_DNA"/>
</dbReference>
<accession>A0A9E2F783</accession>
<proteinExistence type="predicted"/>
<name>A0A9E2F783_PSYF1</name>
<reference evidence="3 4" key="1">
    <citation type="journal article" date="2021" name="bioRxiv">
        <title>Unique metabolic strategies in Hadean analogues reveal hints for primordial physiology.</title>
        <authorList>
            <person name="Nobu M.K."/>
            <person name="Nakai R."/>
            <person name="Tamazawa S."/>
            <person name="Mori H."/>
            <person name="Toyoda A."/>
            <person name="Ijiri A."/>
            <person name="Suzuki S."/>
            <person name="Kurokawa K."/>
            <person name="Kamagata Y."/>
            <person name="Tamaki H."/>
        </authorList>
    </citation>
    <scope>NUCLEOTIDE SEQUENCE [LARGE SCALE GENOMIC DNA]</scope>
    <source>
        <strain evidence="3">BS525</strain>
    </source>
</reference>
<evidence type="ECO:0000313" key="4">
    <source>
        <dbReference type="Proteomes" id="UP000811545"/>
    </source>
</evidence>
<evidence type="ECO:0000256" key="1">
    <source>
        <dbReference type="ARBA" id="ARBA00022741"/>
    </source>
</evidence>
<dbReference type="AlphaFoldDB" id="A0A9E2F783"/>
<comment type="caution">
    <text evidence="3">The sequence shown here is derived from an EMBL/GenBank/DDBJ whole genome shotgun (WGS) entry which is preliminary data.</text>
</comment>
<keyword evidence="1" id="KW-0547">Nucleotide-binding</keyword>
<dbReference type="InterPro" id="IPR029067">
    <property type="entry name" value="CDC48_domain_2-like_sf"/>
</dbReference>
<gene>
    <name evidence="3" type="ORF">DDT42_02012</name>
</gene>
<evidence type="ECO:0000256" key="2">
    <source>
        <dbReference type="ARBA" id="ARBA00022840"/>
    </source>
</evidence>
<organism evidence="3 4">
    <name type="scientific">Psychracetigena formicireducens</name>
    <dbReference type="NCBI Taxonomy" id="2986056"/>
    <lineage>
        <taxon>Bacteria</taxon>
        <taxon>Bacillati</taxon>
        <taxon>Candidatus Lithacetigenota</taxon>
        <taxon>Candidatus Psychracetigena</taxon>
    </lineage>
</organism>
<sequence>MVELAEKVIFKPSSFFYNPVTDEFPLHRFMGREVEKRDWIRHNVKTEIGLEFIKFEVWTTVPTGKVLITKNTEIIVEKRESGDNIKH</sequence>
<dbReference type="Proteomes" id="UP000811545">
    <property type="component" value="Unassembled WGS sequence"/>
</dbReference>
<dbReference type="GO" id="GO:0005524">
    <property type="term" value="F:ATP binding"/>
    <property type="evidence" value="ECO:0007669"/>
    <property type="project" value="UniProtKB-KW"/>
</dbReference>
<dbReference type="SUPFAM" id="SSF54585">
    <property type="entry name" value="Cdc48 domain 2-like"/>
    <property type="match status" value="1"/>
</dbReference>